<dbReference type="AlphaFoldDB" id="A0AAW1XLN9"/>
<keyword evidence="2" id="KW-0732">Signal</keyword>
<comment type="caution">
    <text evidence="4">The sequence shown here is derived from an EMBL/GenBank/DDBJ whole genome shotgun (WGS) entry which is preliminary data.</text>
</comment>
<dbReference type="Pfam" id="PF07714">
    <property type="entry name" value="PK_Tyr_Ser-Thr"/>
    <property type="match status" value="1"/>
</dbReference>
<sequence length="532" mass="61180">MASISGTFIILFFTISASVSATLSASVIDDLRSLKPPQDFNSTIMKNCLHNPSLRYCSTSSPMDLDEIFKSTIVASHLCNESKNPNCVESFPKVDLRSRPNIAPLYLSFNFFWKYCPISIVSIDLSNTSLKSNFPVDVLHCTQIQSLDMSHNELYGDVPIENFSALSNLSVLNLSYNHFSESRISDTLFFKKFNSSSFFHSGLIPDHKKFKIKAIVLLVGFPIFVILKVCCLGWLCFRRPDFLPKMFQRKNRFTPAMLKAATNGFSRNNLMGKSASVDIYRGTMRNGTDVRIEVYSSDCHPKVIEECKILVQLCHKNLVNLLGWCDNRSLRAVVTEWLEGENLERWLLGSNFTSWNYRLRILMGVVEGMCYLQEQWPGVGYDLRTSSIMLSNYNLEPKISRFKVGNQSSNSRRMYKFGVFLLEMMVNRRPQEEFERGEAGFIEYIRMHYPGNLEQLIDQKMELTQNTFDQAKQAICLGLMCTDVSSNRQPSLEQVFDIVSRTYQSSRVLASHHNHYHRRFQRGKGHRRVQSR</sequence>
<keyword evidence="1" id="KW-0472">Membrane</keyword>
<proteinExistence type="predicted"/>
<evidence type="ECO:0000256" key="2">
    <source>
        <dbReference type="SAM" id="SignalP"/>
    </source>
</evidence>
<keyword evidence="1" id="KW-1133">Transmembrane helix</keyword>
<gene>
    <name evidence="4" type="ORF">M0R45_013822</name>
</gene>
<dbReference type="Gene3D" id="1.10.510.10">
    <property type="entry name" value="Transferase(Phosphotransferase) domain 1"/>
    <property type="match status" value="2"/>
</dbReference>
<feature type="chain" id="PRO_5043531030" description="Protein kinase domain-containing protein" evidence="2">
    <location>
        <begin position="22"/>
        <end position="532"/>
    </location>
</feature>
<evidence type="ECO:0000313" key="4">
    <source>
        <dbReference type="EMBL" id="KAK9937004.1"/>
    </source>
</evidence>
<feature type="domain" description="Protein kinase" evidence="3">
    <location>
        <begin position="265"/>
        <end position="532"/>
    </location>
</feature>
<dbReference type="PROSITE" id="PS50011">
    <property type="entry name" value="PROTEIN_KINASE_DOM"/>
    <property type="match status" value="1"/>
</dbReference>
<evidence type="ECO:0000259" key="3">
    <source>
        <dbReference type="PROSITE" id="PS50011"/>
    </source>
</evidence>
<keyword evidence="1" id="KW-0812">Transmembrane</keyword>
<organism evidence="4 5">
    <name type="scientific">Rubus argutus</name>
    <name type="common">Southern blackberry</name>
    <dbReference type="NCBI Taxonomy" id="59490"/>
    <lineage>
        <taxon>Eukaryota</taxon>
        <taxon>Viridiplantae</taxon>
        <taxon>Streptophyta</taxon>
        <taxon>Embryophyta</taxon>
        <taxon>Tracheophyta</taxon>
        <taxon>Spermatophyta</taxon>
        <taxon>Magnoliopsida</taxon>
        <taxon>eudicotyledons</taxon>
        <taxon>Gunneridae</taxon>
        <taxon>Pentapetalae</taxon>
        <taxon>rosids</taxon>
        <taxon>fabids</taxon>
        <taxon>Rosales</taxon>
        <taxon>Rosaceae</taxon>
        <taxon>Rosoideae</taxon>
        <taxon>Rosoideae incertae sedis</taxon>
        <taxon>Rubus</taxon>
    </lineage>
</organism>
<dbReference type="InterPro" id="IPR011009">
    <property type="entry name" value="Kinase-like_dom_sf"/>
</dbReference>
<dbReference type="InterPro" id="IPR000719">
    <property type="entry name" value="Prot_kinase_dom"/>
</dbReference>
<dbReference type="GO" id="GO:0005524">
    <property type="term" value="F:ATP binding"/>
    <property type="evidence" value="ECO:0007669"/>
    <property type="project" value="InterPro"/>
</dbReference>
<protein>
    <recommendedName>
        <fullName evidence="3">Protein kinase domain-containing protein</fullName>
    </recommendedName>
</protein>
<dbReference type="Gene3D" id="3.80.10.10">
    <property type="entry name" value="Ribonuclease Inhibitor"/>
    <property type="match status" value="1"/>
</dbReference>
<dbReference type="SUPFAM" id="SSF56112">
    <property type="entry name" value="Protein kinase-like (PK-like)"/>
    <property type="match status" value="1"/>
</dbReference>
<dbReference type="GO" id="GO:0004672">
    <property type="term" value="F:protein kinase activity"/>
    <property type="evidence" value="ECO:0007669"/>
    <property type="project" value="InterPro"/>
</dbReference>
<name>A0AAW1XLN9_RUBAR</name>
<dbReference type="Proteomes" id="UP001457282">
    <property type="component" value="Unassembled WGS sequence"/>
</dbReference>
<accession>A0AAW1XLN9</accession>
<evidence type="ECO:0000256" key="1">
    <source>
        <dbReference type="SAM" id="Phobius"/>
    </source>
</evidence>
<dbReference type="PANTHER" id="PTHR45631:SF68">
    <property type="entry name" value="REPEAT FAMILY PROTEIN, PUTATIVE, EXPRESSED-RELATED"/>
    <property type="match status" value="1"/>
</dbReference>
<keyword evidence="5" id="KW-1185">Reference proteome</keyword>
<feature type="signal peptide" evidence="2">
    <location>
        <begin position="1"/>
        <end position="21"/>
    </location>
</feature>
<dbReference type="SMART" id="SM00220">
    <property type="entry name" value="S_TKc"/>
    <property type="match status" value="1"/>
</dbReference>
<dbReference type="EMBL" id="JBEDUW010000003">
    <property type="protein sequence ID" value="KAK9937004.1"/>
    <property type="molecule type" value="Genomic_DNA"/>
</dbReference>
<dbReference type="SUPFAM" id="SSF52058">
    <property type="entry name" value="L domain-like"/>
    <property type="match status" value="1"/>
</dbReference>
<dbReference type="InterPro" id="IPR001245">
    <property type="entry name" value="Ser-Thr/Tyr_kinase_cat_dom"/>
</dbReference>
<evidence type="ECO:0000313" key="5">
    <source>
        <dbReference type="Proteomes" id="UP001457282"/>
    </source>
</evidence>
<dbReference type="Gene3D" id="3.30.200.20">
    <property type="entry name" value="Phosphorylase Kinase, domain 1"/>
    <property type="match status" value="1"/>
</dbReference>
<reference evidence="4 5" key="1">
    <citation type="journal article" date="2023" name="G3 (Bethesda)">
        <title>A chromosome-length genome assembly and annotation of blackberry (Rubus argutus, cv. 'Hillquist').</title>
        <authorList>
            <person name="Bruna T."/>
            <person name="Aryal R."/>
            <person name="Dudchenko O."/>
            <person name="Sargent D.J."/>
            <person name="Mead D."/>
            <person name="Buti M."/>
            <person name="Cavallini A."/>
            <person name="Hytonen T."/>
            <person name="Andres J."/>
            <person name="Pham M."/>
            <person name="Weisz D."/>
            <person name="Mascagni F."/>
            <person name="Usai G."/>
            <person name="Natali L."/>
            <person name="Bassil N."/>
            <person name="Fernandez G.E."/>
            <person name="Lomsadze A."/>
            <person name="Armour M."/>
            <person name="Olukolu B."/>
            <person name="Poorten T."/>
            <person name="Britton C."/>
            <person name="Davik J."/>
            <person name="Ashrafi H."/>
            <person name="Aiden E.L."/>
            <person name="Borodovsky M."/>
            <person name="Worthington M."/>
        </authorList>
    </citation>
    <scope>NUCLEOTIDE SEQUENCE [LARGE SCALE GENOMIC DNA]</scope>
    <source>
        <strain evidence="4">PI 553951</strain>
    </source>
</reference>
<dbReference type="InterPro" id="IPR032675">
    <property type="entry name" value="LRR_dom_sf"/>
</dbReference>
<dbReference type="PANTHER" id="PTHR45631">
    <property type="entry name" value="OS07G0107800 PROTEIN-RELATED"/>
    <property type="match status" value="1"/>
</dbReference>
<feature type="transmembrane region" description="Helical" evidence="1">
    <location>
        <begin position="214"/>
        <end position="237"/>
    </location>
</feature>